<evidence type="ECO:0000259" key="2">
    <source>
        <dbReference type="Pfam" id="PF07859"/>
    </source>
</evidence>
<keyword evidence="1" id="KW-0378">Hydrolase</keyword>
<evidence type="ECO:0000313" key="3">
    <source>
        <dbReference type="EMBL" id="VUC32758.1"/>
    </source>
</evidence>
<dbReference type="InterPro" id="IPR050300">
    <property type="entry name" value="GDXG_lipolytic_enzyme"/>
</dbReference>
<comment type="caution">
    <text evidence="3">The sequence shown here is derived from an EMBL/GenBank/DDBJ whole genome shotgun (WGS) entry which is preliminary data.</text>
</comment>
<sequence length="219" mass="24571">MSRQGVDIAVFFPIYTLTTHASYPTQFKEGVSALNHVVNKLGRDPSEIILSGDSAGGNMCLAIMSHMMHPCADIMEEAVSSPLRGMLLISPWVSLETNWASMKNNVYRGTDNTRTMANMARSYLNGRDTNNYIEPVLAPNHWWTDCPVKETLVVGGEDEVLIDPITVWAERFQAAGNKTRFVIASEEFHIELFTLPTFGIDRETKMEREVKSWLLSNAN</sequence>
<keyword evidence="4" id="KW-1185">Reference proteome</keyword>
<proteinExistence type="predicted"/>
<dbReference type="PANTHER" id="PTHR48081">
    <property type="entry name" value="AB HYDROLASE SUPERFAMILY PROTEIN C4A8.06C"/>
    <property type="match status" value="1"/>
</dbReference>
<dbReference type="Pfam" id="PF07859">
    <property type="entry name" value="Abhydrolase_3"/>
    <property type="match status" value="1"/>
</dbReference>
<dbReference type="EMBL" id="CABFNS010000851">
    <property type="protein sequence ID" value="VUC32758.1"/>
    <property type="molecule type" value="Genomic_DNA"/>
</dbReference>
<feature type="domain" description="Alpha/beta hydrolase fold-3" evidence="2">
    <location>
        <begin position="6"/>
        <end position="189"/>
    </location>
</feature>
<accession>A0ABY6UNH9</accession>
<protein>
    <recommendedName>
        <fullName evidence="2">Alpha/beta hydrolase fold-3 domain-containing protein</fullName>
    </recommendedName>
</protein>
<organism evidence="3 4">
    <name type="scientific">Bionectria ochroleuca</name>
    <name type="common">Gliocladium roseum</name>
    <dbReference type="NCBI Taxonomy" id="29856"/>
    <lineage>
        <taxon>Eukaryota</taxon>
        <taxon>Fungi</taxon>
        <taxon>Dikarya</taxon>
        <taxon>Ascomycota</taxon>
        <taxon>Pezizomycotina</taxon>
        <taxon>Sordariomycetes</taxon>
        <taxon>Hypocreomycetidae</taxon>
        <taxon>Hypocreales</taxon>
        <taxon>Bionectriaceae</taxon>
        <taxon>Clonostachys</taxon>
    </lineage>
</organism>
<dbReference type="Gene3D" id="3.40.50.1820">
    <property type="entry name" value="alpha/beta hydrolase"/>
    <property type="match status" value="1"/>
</dbReference>
<dbReference type="InterPro" id="IPR029058">
    <property type="entry name" value="AB_hydrolase_fold"/>
</dbReference>
<gene>
    <name evidence="3" type="ORF">CLO192961_LOCUS329004</name>
</gene>
<reference evidence="3 4" key="1">
    <citation type="submission" date="2019-06" db="EMBL/GenBank/DDBJ databases">
        <authorList>
            <person name="Broberg M."/>
        </authorList>
    </citation>
    <scope>NUCLEOTIDE SEQUENCE [LARGE SCALE GENOMIC DNA]</scope>
</reference>
<evidence type="ECO:0000313" key="4">
    <source>
        <dbReference type="Proteomes" id="UP000766486"/>
    </source>
</evidence>
<name>A0ABY6UNH9_BIOOC</name>
<dbReference type="SUPFAM" id="SSF53474">
    <property type="entry name" value="alpha/beta-Hydrolases"/>
    <property type="match status" value="1"/>
</dbReference>
<dbReference type="Proteomes" id="UP000766486">
    <property type="component" value="Unassembled WGS sequence"/>
</dbReference>
<dbReference type="InterPro" id="IPR013094">
    <property type="entry name" value="AB_hydrolase_3"/>
</dbReference>
<evidence type="ECO:0000256" key="1">
    <source>
        <dbReference type="ARBA" id="ARBA00022801"/>
    </source>
</evidence>
<dbReference type="PANTHER" id="PTHR48081:SF31">
    <property type="entry name" value="STERYL ACETYL HYDROLASE MUG81-RELATED"/>
    <property type="match status" value="1"/>
</dbReference>